<dbReference type="EMBL" id="NEDP02002403">
    <property type="protein sequence ID" value="OWF51036.1"/>
    <property type="molecule type" value="Genomic_DNA"/>
</dbReference>
<evidence type="ECO:0000313" key="3">
    <source>
        <dbReference type="EMBL" id="OWF51036.1"/>
    </source>
</evidence>
<dbReference type="Proteomes" id="UP000242188">
    <property type="component" value="Unassembled WGS sequence"/>
</dbReference>
<feature type="compositionally biased region" description="Polar residues" evidence="1">
    <location>
        <begin position="100"/>
        <end position="111"/>
    </location>
</feature>
<feature type="compositionally biased region" description="Basic and acidic residues" evidence="1">
    <location>
        <begin position="61"/>
        <end position="96"/>
    </location>
</feature>
<dbReference type="STRING" id="6573.A0A210QQL2"/>
<comment type="caution">
    <text evidence="3">The sequence shown here is derived from an EMBL/GenBank/DDBJ whole genome shotgun (WGS) entry which is preliminary data.</text>
</comment>
<feature type="compositionally biased region" description="Polar residues" evidence="1">
    <location>
        <begin position="29"/>
        <end position="41"/>
    </location>
</feature>
<evidence type="ECO:0000259" key="2">
    <source>
        <dbReference type="Pfam" id="PF13904"/>
    </source>
</evidence>
<dbReference type="AlphaFoldDB" id="A0A210QQL2"/>
<dbReference type="PANTHER" id="PTHR23247">
    <property type="entry name" value="NY-REN-41 ANTIGEN L15 -RELATED"/>
    <property type="match status" value="1"/>
</dbReference>
<dbReference type="InterPro" id="IPR025259">
    <property type="entry name" value="CCDC34/181"/>
</dbReference>
<reference evidence="3 4" key="1">
    <citation type="journal article" date="2017" name="Nat. Ecol. Evol.">
        <title>Scallop genome provides insights into evolution of bilaterian karyotype and development.</title>
        <authorList>
            <person name="Wang S."/>
            <person name="Zhang J."/>
            <person name="Jiao W."/>
            <person name="Li J."/>
            <person name="Xun X."/>
            <person name="Sun Y."/>
            <person name="Guo X."/>
            <person name="Huan P."/>
            <person name="Dong B."/>
            <person name="Zhang L."/>
            <person name="Hu X."/>
            <person name="Sun X."/>
            <person name="Wang J."/>
            <person name="Zhao C."/>
            <person name="Wang Y."/>
            <person name="Wang D."/>
            <person name="Huang X."/>
            <person name="Wang R."/>
            <person name="Lv J."/>
            <person name="Li Y."/>
            <person name="Zhang Z."/>
            <person name="Liu B."/>
            <person name="Lu W."/>
            <person name="Hui Y."/>
            <person name="Liang J."/>
            <person name="Zhou Z."/>
            <person name="Hou R."/>
            <person name="Li X."/>
            <person name="Liu Y."/>
            <person name="Li H."/>
            <person name="Ning X."/>
            <person name="Lin Y."/>
            <person name="Zhao L."/>
            <person name="Xing Q."/>
            <person name="Dou J."/>
            <person name="Li Y."/>
            <person name="Mao J."/>
            <person name="Guo H."/>
            <person name="Dou H."/>
            <person name="Li T."/>
            <person name="Mu C."/>
            <person name="Jiang W."/>
            <person name="Fu Q."/>
            <person name="Fu X."/>
            <person name="Miao Y."/>
            <person name="Liu J."/>
            <person name="Yu Q."/>
            <person name="Li R."/>
            <person name="Liao H."/>
            <person name="Li X."/>
            <person name="Kong Y."/>
            <person name="Jiang Z."/>
            <person name="Chourrout D."/>
            <person name="Li R."/>
            <person name="Bao Z."/>
        </authorList>
    </citation>
    <scope>NUCLEOTIDE SEQUENCE [LARGE SCALE GENOMIC DNA]</scope>
    <source>
        <strain evidence="3 4">PY_sf001</strain>
    </source>
</reference>
<feature type="region of interest" description="Disordered" evidence="1">
    <location>
        <begin position="213"/>
        <end position="248"/>
    </location>
</feature>
<evidence type="ECO:0000313" key="4">
    <source>
        <dbReference type="Proteomes" id="UP000242188"/>
    </source>
</evidence>
<organism evidence="3 4">
    <name type="scientific">Mizuhopecten yessoensis</name>
    <name type="common">Japanese scallop</name>
    <name type="synonym">Patinopecten yessoensis</name>
    <dbReference type="NCBI Taxonomy" id="6573"/>
    <lineage>
        <taxon>Eukaryota</taxon>
        <taxon>Metazoa</taxon>
        <taxon>Spiralia</taxon>
        <taxon>Lophotrochozoa</taxon>
        <taxon>Mollusca</taxon>
        <taxon>Bivalvia</taxon>
        <taxon>Autobranchia</taxon>
        <taxon>Pteriomorphia</taxon>
        <taxon>Pectinida</taxon>
        <taxon>Pectinoidea</taxon>
        <taxon>Pectinidae</taxon>
        <taxon>Mizuhopecten</taxon>
    </lineage>
</organism>
<name>A0A210QQL2_MIZYE</name>
<feature type="compositionally biased region" description="Basic and acidic residues" evidence="1">
    <location>
        <begin position="137"/>
        <end position="177"/>
    </location>
</feature>
<protein>
    <submittedName>
        <fullName evidence="3">Coiled-coil domain-containing protein 34</fullName>
    </submittedName>
</protein>
<dbReference type="Pfam" id="PF13904">
    <property type="entry name" value="CCDC34"/>
    <property type="match status" value="1"/>
</dbReference>
<sequence length="290" mass="34452">MSLRPRPVTATVTKPKWMEPQVFRPRSLSLDSGGSTASLTSVLDHDSYISPSPSDDEEDWTYDKENCGRSAENEVKGDNNKEHCIDRKAPERKLAEYDESTYTEVTESENSPEGKLSPWEKWLISKTKSERKSRKQKVLEKKEQKQKQEEEKLTKEKDKEKIEENRRKWLAEKQERAKLRRKMEHQRVKMEERLKTEQERDIAEKAEKEFKKWKVEKKKAEREKEQKERQKQQEKEQKQVEKQKKAEDKYKEWCLKAANRPKSVPNSFGYTSGKLTGVKVRKWREECSGT</sequence>
<dbReference type="OrthoDB" id="5981665at2759"/>
<proteinExistence type="predicted"/>
<feature type="region of interest" description="Disordered" evidence="1">
    <location>
        <begin position="26"/>
        <end position="201"/>
    </location>
</feature>
<evidence type="ECO:0000256" key="1">
    <source>
        <dbReference type="SAM" id="MobiDB-lite"/>
    </source>
</evidence>
<dbReference type="PANTHER" id="PTHR23247:SF2">
    <property type="entry name" value="COILED-COIL DOMAIN-CONTAINING PROTEIN 34"/>
    <property type="match status" value="1"/>
</dbReference>
<accession>A0A210QQL2</accession>
<dbReference type="InterPro" id="IPR045323">
    <property type="entry name" value="CCDC34"/>
</dbReference>
<gene>
    <name evidence="3" type="ORF">KP79_PYT19582</name>
</gene>
<keyword evidence="4" id="KW-1185">Reference proteome</keyword>
<feature type="compositionally biased region" description="Basic and acidic residues" evidence="1">
    <location>
        <begin position="185"/>
        <end position="201"/>
    </location>
</feature>
<feature type="domain" description="Coiled-coil" evidence="2">
    <location>
        <begin position="115"/>
        <end position="274"/>
    </location>
</feature>